<feature type="compositionally biased region" description="Low complexity" evidence="1">
    <location>
        <begin position="293"/>
        <end position="302"/>
    </location>
</feature>
<feature type="compositionally biased region" description="Gly residues" evidence="1">
    <location>
        <begin position="80"/>
        <end position="91"/>
    </location>
</feature>
<evidence type="ECO:0000313" key="2">
    <source>
        <dbReference type="EMBL" id="GLC48709.1"/>
    </source>
</evidence>
<gene>
    <name evidence="2" type="primary">PLEST006137</name>
    <name evidence="2" type="ORF">PLESTB_000128200</name>
</gene>
<comment type="caution">
    <text evidence="2">The sequence shown here is derived from an EMBL/GenBank/DDBJ whole genome shotgun (WGS) entry which is preliminary data.</text>
</comment>
<dbReference type="AlphaFoldDB" id="A0A9W6BAX3"/>
<dbReference type="Proteomes" id="UP001165080">
    <property type="component" value="Unassembled WGS sequence"/>
</dbReference>
<feature type="region of interest" description="Disordered" evidence="1">
    <location>
        <begin position="293"/>
        <end position="326"/>
    </location>
</feature>
<reference evidence="2 3" key="1">
    <citation type="journal article" date="2023" name="Commun. Biol.">
        <title>Reorganization of the ancestral sex-determining regions during the evolution of trioecy in Pleodorina starrii.</title>
        <authorList>
            <person name="Takahashi K."/>
            <person name="Suzuki S."/>
            <person name="Kawai-Toyooka H."/>
            <person name="Yamamoto K."/>
            <person name="Hamaji T."/>
            <person name="Ootsuki R."/>
            <person name="Yamaguchi H."/>
            <person name="Kawachi M."/>
            <person name="Higashiyama T."/>
            <person name="Nozaki H."/>
        </authorList>
    </citation>
    <scope>NUCLEOTIDE SEQUENCE [LARGE SCALE GENOMIC DNA]</scope>
    <source>
        <strain evidence="2 3">NIES-4479</strain>
    </source>
</reference>
<name>A0A9W6BAX3_9CHLO</name>
<accession>A0A9W6BAX3</accession>
<evidence type="ECO:0000256" key="1">
    <source>
        <dbReference type="SAM" id="MobiDB-lite"/>
    </source>
</evidence>
<keyword evidence="3" id="KW-1185">Reference proteome</keyword>
<proteinExistence type="predicted"/>
<dbReference type="EMBL" id="BRXU01000001">
    <property type="protein sequence ID" value="GLC48709.1"/>
    <property type="molecule type" value="Genomic_DNA"/>
</dbReference>
<feature type="compositionally biased region" description="Low complexity" evidence="1">
    <location>
        <begin position="108"/>
        <end position="135"/>
    </location>
</feature>
<evidence type="ECO:0000313" key="3">
    <source>
        <dbReference type="Proteomes" id="UP001165080"/>
    </source>
</evidence>
<organism evidence="2 3">
    <name type="scientific">Pleodorina starrii</name>
    <dbReference type="NCBI Taxonomy" id="330485"/>
    <lineage>
        <taxon>Eukaryota</taxon>
        <taxon>Viridiplantae</taxon>
        <taxon>Chlorophyta</taxon>
        <taxon>core chlorophytes</taxon>
        <taxon>Chlorophyceae</taxon>
        <taxon>CS clade</taxon>
        <taxon>Chlamydomonadales</taxon>
        <taxon>Volvocaceae</taxon>
        <taxon>Pleodorina</taxon>
    </lineage>
</organism>
<feature type="compositionally biased region" description="Low complexity" evidence="1">
    <location>
        <begin position="22"/>
        <end position="37"/>
    </location>
</feature>
<feature type="region of interest" description="Disordered" evidence="1">
    <location>
        <begin position="1"/>
        <end position="136"/>
    </location>
</feature>
<sequence>MSCRGRGWGRGGRSRRPETGDDGPAALDAAVPAATAPFSQPPPGHDVDLLEAADSADFSGEEDGDVATSRGEPQLTAGHGMPGWQGGGGGSARDRSRAPLPRPRLQHPGGAPPVQAATAAAVAAAGPAAPRGTTVHADAQKPAPEVVTLAHPFSLPSTYAFPPIPQLTASVGDRLVVLATSQNGWKCVARLDPRHAACWVPPDNLAADGMVLPPAPKEEPAGVKRQREIREHFEQVMEEEAAKRRKESEAAAAAAAGQAAIAAAANMVAGPQMAGPQMLQLLWQQFMQQVAQQAQGQQQQQGAPPPPPPLQQQGLQQGVGREQFVRPGGDAAAATVVLMNPRRRDVKGVHDDRGLPI</sequence>
<feature type="compositionally biased region" description="Low complexity" evidence="1">
    <location>
        <begin position="311"/>
        <end position="320"/>
    </location>
</feature>
<protein>
    <submittedName>
        <fullName evidence="2">Uncharacterized protein</fullName>
    </submittedName>
</protein>
<feature type="compositionally biased region" description="Gly residues" evidence="1">
    <location>
        <begin position="1"/>
        <end position="11"/>
    </location>
</feature>